<proteinExistence type="predicted"/>
<evidence type="ECO:0000313" key="3">
    <source>
        <dbReference type="Proteomes" id="UP001066276"/>
    </source>
</evidence>
<sequence length="117" mass="13155">MHEWAQYAWDLYVFPNCELGSVTWIGCCSRRLRSLGSKFRFGHPMVLLYLYSLFLTTAYIKSHHVGALGFPLVKLEERYWECVGLGFINAGKSGDFGGLAAAEADCQARHGLRCGLF</sequence>
<name>A0AAV7NAH3_PLEWA</name>
<gene>
    <name evidence="2" type="ORF">NDU88_001241</name>
</gene>
<keyword evidence="1" id="KW-1133">Transmembrane helix</keyword>
<keyword evidence="3" id="KW-1185">Reference proteome</keyword>
<evidence type="ECO:0000256" key="1">
    <source>
        <dbReference type="SAM" id="Phobius"/>
    </source>
</evidence>
<protein>
    <submittedName>
        <fullName evidence="2">Uncharacterized protein</fullName>
    </submittedName>
</protein>
<feature type="transmembrane region" description="Helical" evidence="1">
    <location>
        <begin position="41"/>
        <end position="60"/>
    </location>
</feature>
<keyword evidence="1" id="KW-0812">Transmembrane</keyword>
<dbReference type="AlphaFoldDB" id="A0AAV7NAH3"/>
<reference evidence="2" key="1">
    <citation type="journal article" date="2022" name="bioRxiv">
        <title>Sequencing and chromosome-scale assembly of the giantPleurodeles waltlgenome.</title>
        <authorList>
            <person name="Brown T."/>
            <person name="Elewa A."/>
            <person name="Iarovenko S."/>
            <person name="Subramanian E."/>
            <person name="Araus A.J."/>
            <person name="Petzold A."/>
            <person name="Susuki M."/>
            <person name="Suzuki K.-i.T."/>
            <person name="Hayashi T."/>
            <person name="Toyoda A."/>
            <person name="Oliveira C."/>
            <person name="Osipova E."/>
            <person name="Leigh N.D."/>
            <person name="Simon A."/>
            <person name="Yun M.H."/>
        </authorList>
    </citation>
    <scope>NUCLEOTIDE SEQUENCE</scope>
    <source>
        <strain evidence="2">20211129_DDA</strain>
        <tissue evidence="2">Liver</tissue>
    </source>
</reference>
<dbReference type="Proteomes" id="UP001066276">
    <property type="component" value="Chromosome 8"/>
</dbReference>
<organism evidence="2 3">
    <name type="scientific">Pleurodeles waltl</name>
    <name type="common">Iberian ribbed newt</name>
    <dbReference type="NCBI Taxonomy" id="8319"/>
    <lineage>
        <taxon>Eukaryota</taxon>
        <taxon>Metazoa</taxon>
        <taxon>Chordata</taxon>
        <taxon>Craniata</taxon>
        <taxon>Vertebrata</taxon>
        <taxon>Euteleostomi</taxon>
        <taxon>Amphibia</taxon>
        <taxon>Batrachia</taxon>
        <taxon>Caudata</taxon>
        <taxon>Salamandroidea</taxon>
        <taxon>Salamandridae</taxon>
        <taxon>Pleurodelinae</taxon>
        <taxon>Pleurodeles</taxon>
    </lineage>
</organism>
<accession>A0AAV7NAH3</accession>
<comment type="caution">
    <text evidence="2">The sequence shown here is derived from an EMBL/GenBank/DDBJ whole genome shotgun (WGS) entry which is preliminary data.</text>
</comment>
<dbReference type="EMBL" id="JANPWB010000012">
    <property type="protein sequence ID" value="KAJ1112981.1"/>
    <property type="molecule type" value="Genomic_DNA"/>
</dbReference>
<evidence type="ECO:0000313" key="2">
    <source>
        <dbReference type="EMBL" id="KAJ1112981.1"/>
    </source>
</evidence>
<keyword evidence="1" id="KW-0472">Membrane</keyword>